<dbReference type="EMBL" id="LXQA010226998">
    <property type="protein sequence ID" value="MCI35780.1"/>
    <property type="molecule type" value="Genomic_DNA"/>
</dbReference>
<dbReference type="InterPro" id="IPR006050">
    <property type="entry name" value="DNA_photolyase_N"/>
</dbReference>
<name>A0A392RJ20_9FABA</name>
<evidence type="ECO:0000313" key="3">
    <source>
        <dbReference type="Proteomes" id="UP000265520"/>
    </source>
</evidence>
<feature type="non-terminal residue" evidence="2">
    <location>
        <position position="85"/>
    </location>
</feature>
<dbReference type="PANTHER" id="PTHR47832">
    <property type="entry name" value="DNA PHOTOLYASE"/>
    <property type="match status" value="1"/>
</dbReference>
<dbReference type="PROSITE" id="PS51645">
    <property type="entry name" value="PHR_CRY_ALPHA_BETA"/>
    <property type="match status" value="1"/>
</dbReference>
<comment type="caution">
    <text evidence="2">The sequence shown here is derived from an EMBL/GenBank/DDBJ whole genome shotgun (WGS) entry which is preliminary data.</text>
</comment>
<protein>
    <recommendedName>
        <fullName evidence="1">Photolyase/cryptochrome alpha/beta domain-containing protein</fullName>
    </recommendedName>
</protein>
<dbReference type="InterPro" id="IPR036155">
    <property type="entry name" value="Crypto/Photolyase_N_sf"/>
</dbReference>
<dbReference type="Gene3D" id="3.40.50.620">
    <property type="entry name" value="HUPs"/>
    <property type="match status" value="1"/>
</dbReference>
<dbReference type="Pfam" id="PF00875">
    <property type="entry name" value="DNA_photolyase"/>
    <property type="match status" value="1"/>
</dbReference>
<sequence length="85" mass="9875">DTAILWFKHDLRTDDHPGLLSASKFRSLVPIYVFDHRILSRFSDEMLELVLFALQDLKKSLRDRGSDLMIRFGNAENVIQKLATE</sequence>
<dbReference type="InterPro" id="IPR014729">
    <property type="entry name" value="Rossmann-like_a/b/a_fold"/>
</dbReference>
<feature type="non-terminal residue" evidence="2">
    <location>
        <position position="1"/>
    </location>
</feature>
<dbReference type="Proteomes" id="UP000265520">
    <property type="component" value="Unassembled WGS sequence"/>
</dbReference>
<dbReference type="PANTHER" id="PTHR47832:SF1">
    <property type="entry name" value="DNA PHOTOLYASE"/>
    <property type="match status" value="1"/>
</dbReference>
<organism evidence="2 3">
    <name type="scientific">Trifolium medium</name>
    <dbReference type="NCBI Taxonomy" id="97028"/>
    <lineage>
        <taxon>Eukaryota</taxon>
        <taxon>Viridiplantae</taxon>
        <taxon>Streptophyta</taxon>
        <taxon>Embryophyta</taxon>
        <taxon>Tracheophyta</taxon>
        <taxon>Spermatophyta</taxon>
        <taxon>Magnoliopsida</taxon>
        <taxon>eudicotyledons</taxon>
        <taxon>Gunneridae</taxon>
        <taxon>Pentapetalae</taxon>
        <taxon>rosids</taxon>
        <taxon>fabids</taxon>
        <taxon>Fabales</taxon>
        <taxon>Fabaceae</taxon>
        <taxon>Papilionoideae</taxon>
        <taxon>50 kb inversion clade</taxon>
        <taxon>NPAAA clade</taxon>
        <taxon>Hologalegina</taxon>
        <taxon>IRL clade</taxon>
        <taxon>Trifolieae</taxon>
        <taxon>Trifolium</taxon>
    </lineage>
</organism>
<dbReference type="SUPFAM" id="SSF52425">
    <property type="entry name" value="Cryptochrome/photolyase, N-terminal domain"/>
    <property type="match status" value="1"/>
</dbReference>
<accession>A0A392RJ20</accession>
<keyword evidence="3" id="KW-1185">Reference proteome</keyword>
<proteinExistence type="predicted"/>
<dbReference type="AlphaFoldDB" id="A0A392RJ20"/>
<evidence type="ECO:0000313" key="2">
    <source>
        <dbReference type="EMBL" id="MCI35780.1"/>
    </source>
</evidence>
<reference evidence="2 3" key="1">
    <citation type="journal article" date="2018" name="Front. Plant Sci.">
        <title>Red Clover (Trifolium pratense) and Zigzag Clover (T. medium) - A Picture of Genomic Similarities and Differences.</title>
        <authorList>
            <person name="Dluhosova J."/>
            <person name="Istvanek J."/>
            <person name="Nedelnik J."/>
            <person name="Repkova J."/>
        </authorList>
    </citation>
    <scope>NUCLEOTIDE SEQUENCE [LARGE SCALE GENOMIC DNA]</scope>
    <source>
        <strain evidence="3">cv. 10/8</strain>
        <tissue evidence="2">Leaf</tissue>
    </source>
</reference>
<evidence type="ECO:0000259" key="1">
    <source>
        <dbReference type="PROSITE" id="PS51645"/>
    </source>
</evidence>
<feature type="domain" description="Photolyase/cryptochrome alpha/beta" evidence="1">
    <location>
        <begin position="1"/>
        <end position="85"/>
    </location>
</feature>